<sequence>MSASSSLPSTKPFSTPSRPRPPRFRPAPLWLQGLSVPFDAPLGPSVPPIHLQNRILRYTMYSTRHEAASNSQQYACMAAKRAPGSQKTASKHAESRVDGAGLETALEGVGWRIRNTRAGCTTSKARISKTMANSVKSRAEHPSAVENHLESQRPTTPDPVLHSKVHPSPSPFRACAAPEDAIHLHPPTCNARSQLSGPVQYPTSPTHESNRREHSVATANAPQPTHTRRSRSSSRNHDAGLETHTKITAAAKQTDILTTD</sequence>
<proteinExistence type="predicted"/>
<gene>
    <name evidence="2" type="ORF">DFP72DRAFT_1074638</name>
</gene>
<feature type="compositionally biased region" description="Low complexity" evidence="1">
    <location>
        <begin position="8"/>
        <end position="17"/>
    </location>
</feature>
<feature type="compositionally biased region" description="Basic and acidic residues" evidence="1">
    <location>
        <begin position="137"/>
        <end position="151"/>
    </location>
</feature>
<protein>
    <submittedName>
        <fullName evidence="2">Uncharacterized protein</fullName>
    </submittedName>
</protein>
<evidence type="ECO:0000313" key="3">
    <source>
        <dbReference type="Proteomes" id="UP000521943"/>
    </source>
</evidence>
<dbReference type="EMBL" id="JACGCI010000074">
    <property type="protein sequence ID" value="KAF6748175.1"/>
    <property type="molecule type" value="Genomic_DNA"/>
</dbReference>
<feature type="compositionally biased region" description="Polar residues" evidence="1">
    <location>
        <begin position="190"/>
        <end position="207"/>
    </location>
</feature>
<feature type="region of interest" description="Disordered" evidence="1">
    <location>
        <begin position="131"/>
        <end position="260"/>
    </location>
</feature>
<comment type="caution">
    <text evidence="2">The sequence shown here is derived from an EMBL/GenBank/DDBJ whole genome shotgun (WGS) entry which is preliminary data.</text>
</comment>
<feature type="region of interest" description="Disordered" evidence="1">
    <location>
        <begin position="1"/>
        <end position="26"/>
    </location>
</feature>
<name>A0A8H6LZ13_9AGAR</name>
<organism evidence="2 3">
    <name type="scientific">Ephemerocybe angulata</name>
    <dbReference type="NCBI Taxonomy" id="980116"/>
    <lineage>
        <taxon>Eukaryota</taxon>
        <taxon>Fungi</taxon>
        <taxon>Dikarya</taxon>
        <taxon>Basidiomycota</taxon>
        <taxon>Agaricomycotina</taxon>
        <taxon>Agaricomycetes</taxon>
        <taxon>Agaricomycetidae</taxon>
        <taxon>Agaricales</taxon>
        <taxon>Agaricineae</taxon>
        <taxon>Psathyrellaceae</taxon>
        <taxon>Ephemerocybe</taxon>
    </lineage>
</organism>
<accession>A0A8H6LZ13</accession>
<dbReference type="Proteomes" id="UP000521943">
    <property type="component" value="Unassembled WGS sequence"/>
</dbReference>
<evidence type="ECO:0000256" key="1">
    <source>
        <dbReference type="SAM" id="MobiDB-lite"/>
    </source>
</evidence>
<dbReference type="AlphaFoldDB" id="A0A8H6LZ13"/>
<dbReference type="OrthoDB" id="3119491at2759"/>
<feature type="compositionally biased region" description="Basic and acidic residues" evidence="1">
    <location>
        <begin position="235"/>
        <end position="245"/>
    </location>
</feature>
<keyword evidence="3" id="KW-1185">Reference proteome</keyword>
<reference evidence="2 3" key="1">
    <citation type="submission" date="2020-07" db="EMBL/GenBank/DDBJ databases">
        <title>Comparative genomics of pyrophilous fungi reveals a link between fire events and developmental genes.</title>
        <authorList>
            <consortium name="DOE Joint Genome Institute"/>
            <person name="Steindorff A.S."/>
            <person name="Carver A."/>
            <person name="Calhoun S."/>
            <person name="Stillman K."/>
            <person name="Liu H."/>
            <person name="Lipzen A."/>
            <person name="Pangilinan J."/>
            <person name="Labutti K."/>
            <person name="Bruns T.D."/>
            <person name="Grigoriev I.V."/>
        </authorList>
    </citation>
    <scope>NUCLEOTIDE SEQUENCE [LARGE SCALE GENOMIC DNA]</scope>
    <source>
        <strain evidence="2 3">CBS 144469</strain>
    </source>
</reference>
<evidence type="ECO:0000313" key="2">
    <source>
        <dbReference type="EMBL" id="KAF6748175.1"/>
    </source>
</evidence>